<evidence type="ECO:0000256" key="2">
    <source>
        <dbReference type="ARBA" id="ARBA00022475"/>
    </source>
</evidence>
<dbReference type="CDD" id="cd00761">
    <property type="entry name" value="Glyco_tranf_GTA_type"/>
    <property type="match status" value="1"/>
</dbReference>
<protein>
    <recommendedName>
        <fullName evidence="6">Glycosyltransferase 2-like domain-containing protein</fullName>
    </recommendedName>
</protein>
<name>A0A1G2KBN3_9BACT</name>
<keyword evidence="3" id="KW-0328">Glycosyltransferase</keyword>
<dbReference type="Gene3D" id="3.90.550.10">
    <property type="entry name" value="Spore Coat Polysaccharide Biosynthesis Protein SpsA, Chain A"/>
    <property type="match status" value="1"/>
</dbReference>
<feature type="domain" description="Glycosyltransferase 2-like" evidence="6">
    <location>
        <begin position="4"/>
        <end position="166"/>
    </location>
</feature>
<gene>
    <name evidence="7" type="ORF">A2847_00895</name>
</gene>
<dbReference type="SUPFAM" id="SSF53448">
    <property type="entry name" value="Nucleotide-diphospho-sugar transferases"/>
    <property type="match status" value="1"/>
</dbReference>
<keyword evidence="5" id="KW-0472">Membrane</keyword>
<reference evidence="7 8" key="1">
    <citation type="journal article" date="2016" name="Nat. Commun.">
        <title>Thousands of microbial genomes shed light on interconnected biogeochemical processes in an aquifer system.</title>
        <authorList>
            <person name="Anantharaman K."/>
            <person name="Brown C.T."/>
            <person name="Hug L.A."/>
            <person name="Sharon I."/>
            <person name="Castelle C.J."/>
            <person name="Probst A.J."/>
            <person name="Thomas B.C."/>
            <person name="Singh A."/>
            <person name="Wilkins M.J."/>
            <person name="Karaoz U."/>
            <person name="Brodie E.L."/>
            <person name="Williams K.H."/>
            <person name="Hubbard S.S."/>
            <person name="Banfield J.F."/>
        </authorList>
    </citation>
    <scope>NUCLEOTIDE SEQUENCE [LARGE SCALE GENOMIC DNA]</scope>
</reference>
<dbReference type="PANTHER" id="PTHR43646:SF2">
    <property type="entry name" value="GLYCOSYLTRANSFERASE 2-LIKE DOMAIN-CONTAINING PROTEIN"/>
    <property type="match status" value="1"/>
</dbReference>
<dbReference type="Proteomes" id="UP000178574">
    <property type="component" value="Unassembled WGS sequence"/>
</dbReference>
<sequence length="245" mass="27502">MDVSVIIPAKDERGYIGSMLLALEQQTYDGVWETIVVDNASSDRTGDAVRQAFPWVRVVEEPTSGVQRARERGRLAATGEIFAFLDADTIPSERWLEQGVRYFQDPSVVAVTGPYDFYDSGPFLQMGARFVSAYIYPLALRCAQDLLGRGIMAGGNCFIRARALEAIDGFNTAIEFWGDDTDTAVRLAQVGRIVYGRDAKVRTSARRYYREGILKTLWGYTYHAVRISSRALRERKPALNQTPRL</sequence>
<dbReference type="InterPro" id="IPR001173">
    <property type="entry name" value="Glyco_trans_2-like"/>
</dbReference>
<evidence type="ECO:0000313" key="8">
    <source>
        <dbReference type="Proteomes" id="UP000178574"/>
    </source>
</evidence>
<keyword evidence="2" id="KW-1003">Cell membrane</keyword>
<proteinExistence type="predicted"/>
<evidence type="ECO:0000313" key="7">
    <source>
        <dbReference type="EMBL" id="OGZ96633.1"/>
    </source>
</evidence>
<comment type="subcellular location">
    <subcellularLocation>
        <location evidence="1">Cell membrane</location>
    </subcellularLocation>
</comment>
<evidence type="ECO:0000259" key="6">
    <source>
        <dbReference type="Pfam" id="PF00535"/>
    </source>
</evidence>
<comment type="caution">
    <text evidence="7">The sequence shown here is derived from an EMBL/GenBank/DDBJ whole genome shotgun (WGS) entry which is preliminary data.</text>
</comment>
<evidence type="ECO:0000256" key="1">
    <source>
        <dbReference type="ARBA" id="ARBA00004236"/>
    </source>
</evidence>
<evidence type="ECO:0000256" key="5">
    <source>
        <dbReference type="ARBA" id="ARBA00023136"/>
    </source>
</evidence>
<organism evidence="7 8">
    <name type="scientific">Candidatus Sungbacteria bacterium RIFCSPHIGHO2_01_FULL_50_25</name>
    <dbReference type="NCBI Taxonomy" id="1802265"/>
    <lineage>
        <taxon>Bacteria</taxon>
        <taxon>Candidatus Sungiibacteriota</taxon>
    </lineage>
</organism>
<dbReference type="AlphaFoldDB" id="A0A1G2KBN3"/>
<accession>A0A1G2KBN3</accession>
<dbReference type="Pfam" id="PF00535">
    <property type="entry name" value="Glycos_transf_2"/>
    <property type="match status" value="1"/>
</dbReference>
<evidence type="ECO:0000256" key="3">
    <source>
        <dbReference type="ARBA" id="ARBA00022676"/>
    </source>
</evidence>
<dbReference type="GO" id="GO:0016757">
    <property type="term" value="F:glycosyltransferase activity"/>
    <property type="evidence" value="ECO:0007669"/>
    <property type="project" value="UniProtKB-KW"/>
</dbReference>
<dbReference type="GO" id="GO:0005886">
    <property type="term" value="C:plasma membrane"/>
    <property type="evidence" value="ECO:0007669"/>
    <property type="project" value="UniProtKB-SubCell"/>
</dbReference>
<dbReference type="EMBL" id="MHQD01000008">
    <property type="protein sequence ID" value="OGZ96633.1"/>
    <property type="molecule type" value="Genomic_DNA"/>
</dbReference>
<dbReference type="InterPro" id="IPR029044">
    <property type="entry name" value="Nucleotide-diphossugar_trans"/>
</dbReference>
<evidence type="ECO:0000256" key="4">
    <source>
        <dbReference type="ARBA" id="ARBA00022679"/>
    </source>
</evidence>
<keyword evidence="4" id="KW-0808">Transferase</keyword>
<dbReference type="PANTHER" id="PTHR43646">
    <property type="entry name" value="GLYCOSYLTRANSFERASE"/>
    <property type="match status" value="1"/>
</dbReference>